<gene>
    <name evidence="1" type="ORF">KI387_006032</name>
</gene>
<keyword evidence="2" id="KW-1185">Reference proteome</keyword>
<organism evidence="1 2">
    <name type="scientific">Taxus chinensis</name>
    <name type="common">Chinese yew</name>
    <name type="synonym">Taxus wallichiana var. chinensis</name>
    <dbReference type="NCBI Taxonomy" id="29808"/>
    <lineage>
        <taxon>Eukaryota</taxon>
        <taxon>Viridiplantae</taxon>
        <taxon>Streptophyta</taxon>
        <taxon>Embryophyta</taxon>
        <taxon>Tracheophyta</taxon>
        <taxon>Spermatophyta</taxon>
        <taxon>Pinopsida</taxon>
        <taxon>Pinidae</taxon>
        <taxon>Conifers II</taxon>
        <taxon>Cupressales</taxon>
        <taxon>Taxaceae</taxon>
        <taxon>Taxus</taxon>
    </lineage>
</organism>
<evidence type="ECO:0000313" key="2">
    <source>
        <dbReference type="Proteomes" id="UP000824469"/>
    </source>
</evidence>
<feature type="non-terminal residue" evidence="1">
    <location>
        <position position="69"/>
    </location>
</feature>
<evidence type="ECO:0000313" key="1">
    <source>
        <dbReference type="EMBL" id="KAH9325854.1"/>
    </source>
</evidence>
<dbReference type="Proteomes" id="UP000824469">
    <property type="component" value="Unassembled WGS sequence"/>
</dbReference>
<reference evidence="1 2" key="1">
    <citation type="journal article" date="2021" name="Nat. Plants">
        <title>The Taxus genome provides insights into paclitaxel biosynthesis.</title>
        <authorList>
            <person name="Xiong X."/>
            <person name="Gou J."/>
            <person name="Liao Q."/>
            <person name="Li Y."/>
            <person name="Zhou Q."/>
            <person name="Bi G."/>
            <person name="Li C."/>
            <person name="Du R."/>
            <person name="Wang X."/>
            <person name="Sun T."/>
            <person name="Guo L."/>
            <person name="Liang H."/>
            <person name="Lu P."/>
            <person name="Wu Y."/>
            <person name="Zhang Z."/>
            <person name="Ro D.K."/>
            <person name="Shang Y."/>
            <person name="Huang S."/>
            <person name="Yan J."/>
        </authorList>
    </citation>
    <scope>NUCLEOTIDE SEQUENCE [LARGE SCALE GENOMIC DNA]</scope>
    <source>
        <strain evidence="1">Ta-2019</strain>
    </source>
</reference>
<name>A0AA38GLQ2_TAXCH</name>
<protein>
    <submittedName>
        <fullName evidence="1">Uncharacterized protein</fullName>
    </submittedName>
</protein>
<comment type="caution">
    <text evidence="1">The sequence shown here is derived from an EMBL/GenBank/DDBJ whole genome shotgun (WGS) entry which is preliminary data.</text>
</comment>
<accession>A0AA38GLQ2</accession>
<dbReference type="EMBL" id="JAHRHJ020000002">
    <property type="protein sequence ID" value="KAH9325854.1"/>
    <property type="molecule type" value="Genomic_DNA"/>
</dbReference>
<proteinExistence type="predicted"/>
<dbReference type="AlphaFoldDB" id="A0AA38GLQ2"/>
<sequence>AKGVAYPRMVPRECVSGYEGTRLPSHDERKGYMTSPTSVYHSLAAMNVCPRLSAPRLPKVSPLSPPGVV</sequence>
<feature type="non-terminal residue" evidence="1">
    <location>
        <position position="1"/>
    </location>
</feature>